<protein>
    <recommendedName>
        <fullName evidence="2">HTH CENPB-type domain-containing protein</fullName>
    </recommendedName>
</protein>
<keyword evidence="4" id="KW-1185">Reference proteome</keyword>
<dbReference type="Proteomes" id="UP000800036">
    <property type="component" value="Unassembled WGS sequence"/>
</dbReference>
<keyword evidence="1" id="KW-0238">DNA-binding</keyword>
<dbReference type="AlphaFoldDB" id="A0A6A5UZG7"/>
<feature type="domain" description="HTH CENPB-type" evidence="2">
    <location>
        <begin position="10"/>
        <end position="41"/>
    </location>
</feature>
<dbReference type="OrthoDB" id="3938460at2759"/>
<name>A0A6A5UZG7_9PLEO</name>
<reference evidence="3" key="1">
    <citation type="journal article" date="2020" name="Stud. Mycol.">
        <title>101 Dothideomycetes genomes: a test case for predicting lifestyles and emergence of pathogens.</title>
        <authorList>
            <person name="Haridas S."/>
            <person name="Albert R."/>
            <person name="Binder M."/>
            <person name="Bloem J."/>
            <person name="Labutti K."/>
            <person name="Salamov A."/>
            <person name="Andreopoulos B."/>
            <person name="Baker S."/>
            <person name="Barry K."/>
            <person name="Bills G."/>
            <person name="Bluhm B."/>
            <person name="Cannon C."/>
            <person name="Castanera R."/>
            <person name="Culley D."/>
            <person name="Daum C."/>
            <person name="Ezra D."/>
            <person name="Gonzalez J."/>
            <person name="Henrissat B."/>
            <person name="Kuo A."/>
            <person name="Liang C."/>
            <person name="Lipzen A."/>
            <person name="Lutzoni F."/>
            <person name="Magnuson J."/>
            <person name="Mondo S."/>
            <person name="Nolan M."/>
            <person name="Ohm R."/>
            <person name="Pangilinan J."/>
            <person name="Park H.-J."/>
            <person name="Ramirez L."/>
            <person name="Alfaro M."/>
            <person name="Sun H."/>
            <person name="Tritt A."/>
            <person name="Yoshinaga Y."/>
            <person name="Zwiers L.-H."/>
            <person name="Turgeon B."/>
            <person name="Goodwin S."/>
            <person name="Spatafora J."/>
            <person name="Crous P."/>
            <person name="Grigoriev I."/>
        </authorList>
    </citation>
    <scope>NUCLEOTIDE SEQUENCE</scope>
    <source>
        <strain evidence="3">CBS 107.79</strain>
    </source>
</reference>
<evidence type="ECO:0000259" key="2">
    <source>
        <dbReference type="Pfam" id="PF03221"/>
    </source>
</evidence>
<dbReference type="InterPro" id="IPR006600">
    <property type="entry name" value="HTH_CenpB_DNA-bd_dom"/>
</dbReference>
<dbReference type="EMBL" id="ML976746">
    <property type="protein sequence ID" value="KAF1966457.1"/>
    <property type="molecule type" value="Genomic_DNA"/>
</dbReference>
<organism evidence="3 4">
    <name type="scientific">Bimuria novae-zelandiae CBS 107.79</name>
    <dbReference type="NCBI Taxonomy" id="1447943"/>
    <lineage>
        <taxon>Eukaryota</taxon>
        <taxon>Fungi</taxon>
        <taxon>Dikarya</taxon>
        <taxon>Ascomycota</taxon>
        <taxon>Pezizomycotina</taxon>
        <taxon>Dothideomycetes</taxon>
        <taxon>Pleosporomycetidae</taxon>
        <taxon>Pleosporales</taxon>
        <taxon>Massarineae</taxon>
        <taxon>Didymosphaeriaceae</taxon>
        <taxon>Bimuria</taxon>
    </lineage>
</organism>
<gene>
    <name evidence="3" type="ORF">BU23DRAFT_593182</name>
</gene>
<dbReference type="Pfam" id="PF03221">
    <property type="entry name" value="HTH_Tnp_Tc5"/>
    <property type="match status" value="1"/>
</dbReference>
<evidence type="ECO:0000256" key="1">
    <source>
        <dbReference type="ARBA" id="ARBA00023125"/>
    </source>
</evidence>
<evidence type="ECO:0000313" key="3">
    <source>
        <dbReference type="EMBL" id="KAF1966457.1"/>
    </source>
</evidence>
<proteinExistence type="predicted"/>
<accession>A0A6A5UZG7</accession>
<evidence type="ECO:0000313" key="4">
    <source>
        <dbReference type="Proteomes" id="UP000800036"/>
    </source>
</evidence>
<dbReference type="GO" id="GO:0003677">
    <property type="term" value="F:DNA binding"/>
    <property type="evidence" value="ECO:0007669"/>
    <property type="project" value="UniProtKB-KW"/>
</dbReference>
<sequence>MDNSRKCLVPQQEQALLQHINKLIERRLPPTREIIRNFALSKVIDAVRHHANSYLKYRLYFDLLHEKMAQYNIQACNTYNMDEKGFLIGILGRSKRIFNREI</sequence>